<dbReference type="OrthoDB" id="71872at2759"/>
<evidence type="ECO:0000313" key="4">
    <source>
        <dbReference type="EMBL" id="CAE0685513.1"/>
    </source>
</evidence>
<feature type="domain" description="PDZ" evidence="2">
    <location>
        <begin position="102"/>
        <end position="179"/>
    </location>
</feature>
<dbReference type="EMBL" id="CAKKNE010000005">
    <property type="protein sequence ID" value="CAH0375814.1"/>
    <property type="molecule type" value="Genomic_DNA"/>
</dbReference>
<dbReference type="InterPro" id="IPR001478">
    <property type="entry name" value="PDZ"/>
</dbReference>
<accession>A0A7S3ZJS6</accession>
<dbReference type="AlphaFoldDB" id="A0A7S3ZJS6"/>
<evidence type="ECO:0000313" key="6">
    <source>
        <dbReference type="Proteomes" id="UP000789595"/>
    </source>
</evidence>
<name>A0A7S3ZJS6_9STRA</name>
<feature type="domain" description="SET" evidence="3">
    <location>
        <begin position="44"/>
        <end position="349"/>
    </location>
</feature>
<evidence type="ECO:0000259" key="3">
    <source>
        <dbReference type="PROSITE" id="PS50280"/>
    </source>
</evidence>
<evidence type="ECO:0008006" key="7">
    <source>
        <dbReference type="Google" id="ProtNLM"/>
    </source>
</evidence>
<reference evidence="4" key="1">
    <citation type="submission" date="2021-01" db="EMBL/GenBank/DDBJ databases">
        <authorList>
            <person name="Corre E."/>
            <person name="Pelletier E."/>
            <person name="Niang G."/>
            <person name="Scheremetjew M."/>
            <person name="Finn R."/>
            <person name="Kale V."/>
            <person name="Holt S."/>
            <person name="Cochrane G."/>
            <person name="Meng A."/>
            <person name="Brown T."/>
            <person name="Cohen L."/>
        </authorList>
    </citation>
    <scope>NUCLEOTIDE SEQUENCE</scope>
    <source>
        <strain evidence="4">CCMP1756</strain>
    </source>
</reference>
<evidence type="ECO:0000259" key="2">
    <source>
        <dbReference type="PROSITE" id="PS50106"/>
    </source>
</evidence>
<dbReference type="Gene3D" id="2.170.270.10">
    <property type="entry name" value="SET domain"/>
    <property type="match status" value="1"/>
</dbReference>
<dbReference type="Gene3D" id="6.10.140.2220">
    <property type="match status" value="1"/>
</dbReference>
<keyword evidence="6" id="KW-1185">Reference proteome</keyword>
<dbReference type="PROSITE" id="PS50280">
    <property type="entry name" value="SET"/>
    <property type="match status" value="1"/>
</dbReference>
<dbReference type="Proteomes" id="UP000789595">
    <property type="component" value="Unassembled WGS sequence"/>
</dbReference>
<dbReference type="InterPro" id="IPR046341">
    <property type="entry name" value="SET_dom_sf"/>
</dbReference>
<dbReference type="Pfam" id="PF00856">
    <property type="entry name" value="SET"/>
    <property type="match status" value="1"/>
</dbReference>
<evidence type="ECO:0000313" key="5">
    <source>
        <dbReference type="EMBL" id="CAH0375814.1"/>
    </source>
</evidence>
<dbReference type="InterPro" id="IPR001214">
    <property type="entry name" value="SET_dom"/>
</dbReference>
<organism evidence="4">
    <name type="scientific">Pelagomonas calceolata</name>
    <dbReference type="NCBI Taxonomy" id="35677"/>
    <lineage>
        <taxon>Eukaryota</taxon>
        <taxon>Sar</taxon>
        <taxon>Stramenopiles</taxon>
        <taxon>Ochrophyta</taxon>
        <taxon>Pelagophyceae</taxon>
        <taxon>Pelagomonadales</taxon>
        <taxon>Pelagomonadaceae</taxon>
        <taxon>Pelagomonas</taxon>
    </lineage>
</organism>
<dbReference type="InterPro" id="IPR050869">
    <property type="entry name" value="H3K4_H4K5_MeTrfase"/>
</dbReference>
<feature type="compositionally biased region" description="Basic and acidic residues" evidence="1">
    <location>
        <begin position="43"/>
        <end position="52"/>
    </location>
</feature>
<sequence length="419" mass="45613">MATLVDTTAALEATKLDDAAELKRQRLRDKKRRQRQKQKEKKRSLTERRDTPGKGQGLFATQSLEEGAIVARQPPALSVVFDAHSQTVCGFCFKPDTTDKKTIKLVKRDGKVGVVFADDEHGAAVVTRLSATGANSTADIKQGDVLIGVHGALVATTGQALEALRNAPAAFEAVFIRPSLLICRDCGRFATCKDCAEQGRHKWHAHECQLFQNLPSSSKRGETSPVRLLLRYRASADIGDWSTDKETIDEVRSLVTTKGGIDASTALALQKLTGVPSDVCSLLIGTIRGNAAAVFRNNHRVACALSAKVGYCNHSCAPNCSASVDADGKCVLTATTSVTKDEELTISYVDANQPVEQRRAILQEHYEFRCECVKCVKDSRALLKLKARSRGKEHLQNTSRLAREQYMHAHVKGGKSTGV</sequence>
<feature type="compositionally biased region" description="Basic residues" evidence="1">
    <location>
        <begin position="25"/>
        <end position="42"/>
    </location>
</feature>
<dbReference type="PANTHER" id="PTHR12197">
    <property type="entry name" value="HISTONE-LYSINE N-METHYLTRANSFERASE SMYD"/>
    <property type="match status" value="1"/>
</dbReference>
<feature type="region of interest" description="Disordered" evidence="1">
    <location>
        <begin position="23"/>
        <end position="58"/>
    </location>
</feature>
<reference evidence="5" key="2">
    <citation type="submission" date="2021-11" db="EMBL/GenBank/DDBJ databases">
        <authorList>
            <consortium name="Genoscope - CEA"/>
            <person name="William W."/>
        </authorList>
    </citation>
    <scope>NUCLEOTIDE SEQUENCE</scope>
</reference>
<gene>
    <name evidence="4" type="ORF">PCAL00307_LOCUS947</name>
    <name evidence="5" type="ORF">PECAL_5P03620</name>
</gene>
<dbReference type="PROSITE" id="PS50106">
    <property type="entry name" value="PDZ"/>
    <property type="match status" value="1"/>
</dbReference>
<evidence type="ECO:0000256" key="1">
    <source>
        <dbReference type="SAM" id="MobiDB-lite"/>
    </source>
</evidence>
<dbReference type="CDD" id="cd20071">
    <property type="entry name" value="SET_SMYD"/>
    <property type="match status" value="1"/>
</dbReference>
<dbReference type="EMBL" id="HBIW01001108">
    <property type="protein sequence ID" value="CAE0685513.1"/>
    <property type="molecule type" value="Transcribed_RNA"/>
</dbReference>
<dbReference type="SUPFAM" id="SSF82199">
    <property type="entry name" value="SET domain"/>
    <property type="match status" value="2"/>
</dbReference>
<proteinExistence type="predicted"/>
<dbReference type="Gene3D" id="1.10.220.160">
    <property type="match status" value="1"/>
</dbReference>
<protein>
    <recommendedName>
        <fullName evidence="7">SET domain-containing protein</fullName>
    </recommendedName>
</protein>